<evidence type="ECO:0000313" key="1">
    <source>
        <dbReference type="EMBL" id="OGF99165.1"/>
    </source>
</evidence>
<reference evidence="1 2" key="1">
    <citation type="journal article" date="2016" name="Nat. Commun.">
        <title>Thousands of microbial genomes shed light on interconnected biogeochemical processes in an aquifer system.</title>
        <authorList>
            <person name="Anantharaman K."/>
            <person name="Brown C.T."/>
            <person name="Hug L.A."/>
            <person name="Sharon I."/>
            <person name="Castelle C.J."/>
            <person name="Probst A.J."/>
            <person name="Thomas B.C."/>
            <person name="Singh A."/>
            <person name="Wilkins M.J."/>
            <person name="Karaoz U."/>
            <person name="Brodie E.L."/>
            <person name="Williams K.H."/>
            <person name="Hubbard S.S."/>
            <person name="Banfield J.F."/>
        </authorList>
    </citation>
    <scope>NUCLEOTIDE SEQUENCE [LARGE SCALE GENOMIC DNA]</scope>
</reference>
<dbReference type="EMBL" id="MFIY01000069">
    <property type="protein sequence ID" value="OGF99165.1"/>
    <property type="molecule type" value="Genomic_DNA"/>
</dbReference>
<dbReference type="AlphaFoldDB" id="A0A1F5YG61"/>
<organism evidence="1 2">
    <name type="scientific">Candidatus Gottesmanbacteria bacterium RBG_13_37_7</name>
    <dbReference type="NCBI Taxonomy" id="1798369"/>
    <lineage>
        <taxon>Bacteria</taxon>
        <taxon>Candidatus Gottesmaniibacteriota</taxon>
    </lineage>
</organism>
<protein>
    <submittedName>
        <fullName evidence="1">Uncharacterized protein</fullName>
    </submittedName>
</protein>
<comment type="caution">
    <text evidence="1">The sequence shown here is derived from an EMBL/GenBank/DDBJ whole genome shotgun (WGS) entry which is preliminary data.</text>
</comment>
<name>A0A1F5YG61_9BACT</name>
<evidence type="ECO:0000313" key="2">
    <source>
        <dbReference type="Proteomes" id="UP000178230"/>
    </source>
</evidence>
<sequence>MIVWVSIAVIFIFSFVLAIKASEKELLPPEEIRSIHITKKKKISGVILFLKQKIIHYSSDSS</sequence>
<gene>
    <name evidence="1" type="ORF">A2Y99_04980</name>
</gene>
<accession>A0A1F5YG61</accession>
<dbReference type="Proteomes" id="UP000178230">
    <property type="component" value="Unassembled WGS sequence"/>
</dbReference>
<proteinExistence type="predicted"/>